<feature type="transmembrane region" description="Helical" evidence="6">
    <location>
        <begin position="140"/>
        <end position="161"/>
    </location>
</feature>
<dbReference type="Proteomes" id="UP000006410">
    <property type="component" value="Unassembled WGS sequence"/>
</dbReference>
<gene>
    <name evidence="7" type="ORF">HMPREF1313_1004</name>
</gene>
<evidence type="ECO:0000256" key="4">
    <source>
        <dbReference type="ARBA" id="ARBA00022989"/>
    </source>
</evidence>
<dbReference type="CDD" id="cd12082">
    <property type="entry name" value="MATE_like"/>
    <property type="match status" value="1"/>
</dbReference>
<proteinExistence type="predicted"/>
<dbReference type="InterPro" id="IPR002528">
    <property type="entry name" value="MATE_fam"/>
</dbReference>
<comment type="subcellular location">
    <subcellularLocation>
        <location evidence="1">Cell membrane</location>
        <topology evidence="1">Multi-pass membrane protein</topology>
    </subcellularLocation>
</comment>
<keyword evidence="2" id="KW-1003">Cell membrane</keyword>
<dbReference type="AlphaFoldDB" id="A0AA87LSK9"/>
<sequence length="526" mass="58630">MCDLSHNINRGKVTVGNKRELTINMAASLIQFTINIGIGFCLSPFVVSKLGAEAYGYVGLANNIISYVSLLTIALDSVAGRFITIAYHQGEKEKAERYFSSTFMADCLIALVVAVVAIPVTFNLEHLINIAPHLVDDVKMLFAFLFVQFIITSVSTVLTVATFITNKLYLSSLANTGFSIVRLVVMMVFFGFLPPMVMYVGLGSLCGTFLTVLLNYRYTRRLTPELILRKDAISWPLVREMLSSGMWNVVIKLQQVISFGLKLLVANLMINPYKMGMMSIAQTVPSMVSGLMGTISGLFYPAQTRYFAQGRVTELVYDMKFGMRMCGFFTVVITTVTCVLGKEFFLLWQPGQDPKMLYLLMLITMMGFLVSGAATTLQNVPLIVNKLKTYSISWLLFSITSLPLTWILIKFTPLDIYAVAIVPTALEVLANVTFVPIYASTILKVSNWTFYPVYLQYVASTVLSLTVCIGIKHLLHISSKTWVAFFISAVIYTAIASIITLLTLLGNRERNDLWDIIKRKLHLKVA</sequence>
<evidence type="ECO:0000256" key="5">
    <source>
        <dbReference type="ARBA" id="ARBA00023136"/>
    </source>
</evidence>
<dbReference type="GO" id="GO:0005886">
    <property type="term" value="C:plasma membrane"/>
    <property type="evidence" value="ECO:0007669"/>
    <property type="project" value="UniProtKB-SubCell"/>
</dbReference>
<evidence type="ECO:0000313" key="8">
    <source>
        <dbReference type="Proteomes" id="UP000006410"/>
    </source>
</evidence>
<reference evidence="7 8" key="1">
    <citation type="journal article" date="2013" name="Genome Announc.">
        <title>Draft Genome Sequences of Two Pairs of Human Intestinal Bifidobacterium longum subsp. longum Strains, 44B and 1-6B and 35B and 2-2B, Consecutively Isolated from Two Children after a 5-Year Time Period.</title>
        <authorList>
            <person name="Shkoporov A.N."/>
            <person name="Efimov B.A."/>
            <person name="Khokhlova E.V."/>
            <person name="Chaplin A.V."/>
            <person name="Kafarskaya L.I."/>
            <person name="Durkin A.S."/>
            <person name="McCorrison J."/>
            <person name="Torralba M."/>
            <person name="Gillis M."/>
            <person name="Sutton G."/>
            <person name="Weibel D.B."/>
            <person name="Nelson K.E."/>
            <person name="Smeianov V.V."/>
        </authorList>
    </citation>
    <scope>NUCLEOTIDE SEQUENCE [LARGE SCALE GENOMIC DNA]</scope>
    <source>
        <strain evidence="7 8">1-6B</strain>
    </source>
</reference>
<feature type="transmembrane region" description="Helical" evidence="6">
    <location>
        <begin position="65"/>
        <end position="86"/>
    </location>
</feature>
<dbReference type="GO" id="GO:0042910">
    <property type="term" value="F:xenobiotic transmembrane transporter activity"/>
    <property type="evidence" value="ECO:0007669"/>
    <property type="project" value="InterPro"/>
</dbReference>
<feature type="transmembrane region" description="Helical" evidence="6">
    <location>
        <begin position="196"/>
        <end position="216"/>
    </location>
</feature>
<feature type="transmembrane region" description="Helical" evidence="6">
    <location>
        <begin position="451"/>
        <end position="471"/>
    </location>
</feature>
<organism evidence="7 8">
    <name type="scientific">Bifidobacterium longum subsp. longum 1-6B</name>
    <dbReference type="NCBI Taxonomy" id="1161744"/>
    <lineage>
        <taxon>Bacteria</taxon>
        <taxon>Bacillati</taxon>
        <taxon>Actinomycetota</taxon>
        <taxon>Actinomycetes</taxon>
        <taxon>Bifidobacteriales</taxon>
        <taxon>Bifidobacteriaceae</taxon>
        <taxon>Bifidobacterium</taxon>
    </lineage>
</organism>
<feature type="transmembrane region" description="Helical" evidence="6">
    <location>
        <begin position="416"/>
        <end position="439"/>
    </location>
</feature>
<comment type="caution">
    <text evidence="7">The sequence shown here is derived from an EMBL/GenBank/DDBJ whole genome shotgun (WGS) entry which is preliminary data.</text>
</comment>
<evidence type="ECO:0000256" key="6">
    <source>
        <dbReference type="SAM" id="Phobius"/>
    </source>
</evidence>
<feature type="transmembrane region" description="Helical" evidence="6">
    <location>
        <begin position="483"/>
        <end position="505"/>
    </location>
</feature>
<evidence type="ECO:0000256" key="3">
    <source>
        <dbReference type="ARBA" id="ARBA00022692"/>
    </source>
</evidence>
<feature type="transmembrane region" description="Helical" evidence="6">
    <location>
        <begin position="357"/>
        <end position="377"/>
    </location>
</feature>
<dbReference type="PANTHER" id="PTHR30250:SF26">
    <property type="entry name" value="PSMA PROTEIN"/>
    <property type="match status" value="1"/>
</dbReference>
<dbReference type="Pfam" id="PF01554">
    <property type="entry name" value="MatE"/>
    <property type="match status" value="1"/>
</dbReference>
<feature type="transmembrane region" description="Helical" evidence="6">
    <location>
        <begin position="98"/>
        <end position="120"/>
    </location>
</feature>
<name>A0AA87LSK9_BIFLL</name>
<keyword evidence="3 6" id="KW-0812">Transmembrane</keyword>
<evidence type="ECO:0000256" key="1">
    <source>
        <dbReference type="ARBA" id="ARBA00004651"/>
    </source>
</evidence>
<dbReference type="InterPro" id="IPR050833">
    <property type="entry name" value="Poly_Biosynth_Transport"/>
</dbReference>
<dbReference type="PANTHER" id="PTHR30250">
    <property type="entry name" value="PST FAMILY PREDICTED COLANIC ACID TRANSPORTER"/>
    <property type="match status" value="1"/>
</dbReference>
<accession>A0AA87LSK9</accession>
<keyword evidence="5 6" id="KW-0472">Membrane</keyword>
<feature type="transmembrane region" description="Helical" evidence="6">
    <location>
        <begin position="284"/>
        <end position="302"/>
    </location>
</feature>
<evidence type="ECO:0000313" key="7">
    <source>
        <dbReference type="EMBL" id="EIJ27969.1"/>
    </source>
</evidence>
<dbReference type="GO" id="GO:0015297">
    <property type="term" value="F:antiporter activity"/>
    <property type="evidence" value="ECO:0007669"/>
    <property type="project" value="InterPro"/>
</dbReference>
<feature type="transmembrane region" description="Helical" evidence="6">
    <location>
        <begin position="168"/>
        <end position="190"/>
    </location>
</feature>
<feature type="transmembrane region" description="Helical" evidence="6">
    <location>
        <begin position="389"/>
        <end position="409"/>
    </location>
</feature>
<dbReference type="EMBL" id="AJTF01000025">
    <property type="protein sequence ID" value="EIJ27969.1"/>
    <property type="molecule type" value="Genomic_DNA"/>
</dbReference>
<keyword evidence="4 6" id="KW-1133">Transmembrane helix</keyword>
<feature type="transmembrane region" description="Helical" evidence="6">
    <location>
        <begin position="322"/>
        <end position="345"/>
    </location>
</feature>
<feature type="transmembrane region" description="Helical" evidence="6">
    <location>
        <begin position="21"/>
        <end position="45"/>
    </location>
</feature>
<protein>
    <submittedName>
        <fullName evidence="7">Polysaccharide biosynthesis protein</fullName>
    </submittedName>
</protein>
<evidence type="ECO:0000256" key="2">
    <source>
        <dbReference type="ARBA" id="ARBA00022475"/>
    </source>
</evidence>